<evidence type="ECO:0000256" key="9">
    <source>
        <dbReference type="ARBA" id="ARBA00023069"/>
    </source>
</evidence>
<dbReference type="GO" id="GO:0045505">
    <property type="term" value="F:dynein intermediate chain binding"/>
    <property type="evidence" value="ECO:0007669"/>
    <property type="project" value="InterPro"/>
</dbReference>
<protein>
    <submittedName>
        <fullName evidence="16">Uncharacterized protein</fullName>
    </submittedName>
</protein>
<keyword evidence="9" id="KW-0969">Cilium</keyword>
<dbReference type="Proteomes" id="UP000814243">
    <property type="component" value="Unassembled WGS sequence"/>
</dbReference>
<evidence type="ECO:0000256" key="12">
    <source>
        <dbReference type="ARBA" id="ARBA00023273"/>
    </source>
</evidence>
<evidence type="ECO:0000256" key="10">
    <source>
        <dbReference type="ARBA" id="ARBA00023175"/>
    </source>
</evidence>
<evidence type="ECO:0000256" key="11">
    <source>
        <dbReference type="ARBA" id="ARBA00023212"/>
    </source>
</evidence>
<dbReference type="GO" id="GO:0005930">
    <property type="term" value="C:axoneme"/>
    <property type="evidence" value="ECO:0007669"/>
    <property type="project" value="UniProtKB-SubCell"/>
</dbReference>
<gene>
    <name evidence="16" type="ORF">HF086_010414</name>
</gene>
<evidence type="ECO:0000259" key="13">
    <source>
        <dbReference type="Pfam" id="PF03028"/>
    </source>
</evidence>
<dbReference type="GO" id="GO:0008569">
    <property type="term" value="F:minus-end-directed microtubule motor activity"/>
    <property type="evidence" value="ECO:0007669"/>
    <property type="project" value="InterPro"/>
</dbReference>
<dbReference type="Gene3D" id="1.10.8.1220">
    <property type="match status" value="1"/>
</dbReference>
<evidence type="ECO:0000256" key="6">
    <source>
        <dbReference type="ARBA" id="ARBA00022840"/>
    </source>
</evidence>
<keyword evidence="4" id="KW-0493">Microtubule</keyword>
<keyword evidence="3" id="KW-0963">Cytoplasm</keyword>
<dbReference type="GO" id="GO:0007018">
    <property type="term" value="P:microtubule-based movement"/>
    <property type="evidence" value="ECO:0007669"/>
    <property type="project" value="InterPro"/>
</dbReference>
<dbReference type="InterPro" id="IPR041658">
    <property type="entry name" value="AAA_lid_11"/>
</dbReference>
<proteinExistence type="inferred from homology"/>
<dbReference type="Pfam" id="PF03028">
    <property type="entry name" value="Dynein_heavy"/>
    <property type="match status" value="1"/>
</dbReference>
<dbReference type="Gene3D" id="1.10.8.720">
    <property type="entry name" value="Region D6 of dynein motor"/>
    <property type="match status" value="1"/>
</dbReference>
<evidence type="ECO:0000256" key="4">
    <source>
        <dbReference type="ARBA" id="ARBA00022701"/>
    </source>
</evidence>
<comment type="similarity">
    <text evidence="2">Belongs to the dynein heavy chain family.</text>
</comment>
<name>A0A922MT05_SPOEX</name>
<dbReference type="InterPro" id="IPR004273">
    <property type="entry name" value="Dynein_heavy_D6_P-loop"/>
</dbReference>
<feature type="domain" description="Dynein heavy chain AAA lid" evidence="14">
    <location>
        <begin position="394"/>
        <end position="445"/>
    </location>
</feature>
<evidence type="ECO:0000256" key="8">
    <source>
        <dbReference type="ARBA" id="ARBA00023054"/>
    </source>
</evidence>
<sequence length="680" mass="77269">MGWIKYVALGYNATRTIPFSEQNLEIHTNVSQILNSAKETSNEIKEKQEVAMITEAAIDVARNDYVPIAVHSTDLFFLIASLAHIDPMYQYSLGWFEGLFVAAIDNTEKVDDITERLTILRRYFTYSLYANICRSLFEKDKIVFSLLLAVTIMIAEKDLKRSDVILNEVPKFQGILEHFLENVSIWEDYCDTPNPHEQPLPSPWNEKLDIFEVRRYRSVKEVKMGRKFVEPPLFDLASSYADSHCCIPLLFVLTPGSDPMETLLKFADDQGFGSSRLFSLSLGQGQGPIAVKLIDEGVRSGTWVVLQNCHLAKSWMPTLEKICEGLTPDATHPDFRLWLTSYPAAHFPVYVLQNGVKMTNEPPKGLRANIARSYSSDPINDIEWFEGNKQSEIFKKLLFALCFFHAVVQERRQFGPLGWNISYEFNETDLRISVTQLYMFLNEYDVSVYHIPTLKEHNEFVNFARSLPAATPPAVFGFHSNADITKHFREAEELLDTAILTQVSATFATTPEMQAMAIAEDVLARLPDKILTGPSHEGDIKPSEMTPMSIVVIQEAARYDRLVKVVRSSSKAVIGAVQGVSVLNDITEEVLTSMVRGRIPALWAGKSYPSLKPFASYFNDLLERLKFLQHWHEHGPPTVFWLSGFYFPQAFLTAAQQSFARKYKIPIDQLAFHYQVITIL</sequence>
<feature type="domain" description="Dynein heavy chain C-terminal" evidence="15">
    <location>
        <begin position="489"/>
        <end position="677"/>
    </location>
</feature>
<dbReference type="GO" id="GO:0030286">
    <property type="term" value="C:dynein complex"/>
    <property type="evidence" value="ECO:0007669"/>
    <property type="project" value="UniProtKB-KW"/>
</dbReference>
<dbReference type="InterPro" id="IPR041228">
    <property type="entry name" value="Dynein_C"/>
</dbReference>
<dbReference type="GO" id="GO:0005874">
    <property type="term" value="C:microtubule"/>
    <property type="evidence" value="ECO:0007669"/>
    <property type="project" value="UniProtKB-KW"/>
</dbReference>
<dbReference type="GO" id="GO:0005524">
    <property type="term" value="F:ATP binding"/>
    <property type="evidence" value="ECO:0007669"/>
    <property type="project" value="UniProtKB-KW"/>
</dbReference>
<reference evidence="16" key="1">
    <citation type="journal article" date="2021" name="G3 (Bethesda)">
        <title>Genome and transcriptome analysis of the beet armyworm Spodoptera exigua reveals targets for pest control. .</title>
        <authorList>
            <person name="Simon S."/>
            <person name="Breeschoten T."/>
            <person name="Jansen H.J."/>
            <person name="Dirks R.P."/>
            <person name="Schranz M.E."/>
            <person name="Ros V.I.D."/>
        </authorList>
    </citation>
    <scope>NUCLEOTIDE SEQUENCE</scope>
    <source>
        <strain evidence="16">TB_SE_WUR_2020</strain>
    </source>
</reference>
<dbReference type="FunFam" id="1.10.8.1220:FF:000001">
    <property type="entry name" value="Dynein axonemal heavy chain 5"/>
    <property type="match status" value="1"/>
</dbReference>
<dbReference type="InterPro" id="IPR043160">
    <property type="entry name" value="Dynein_C_barrel"/>
</dbReference>
<dbReference type="InterPro" id="IPR042219">
    <property type="entry name" value="AAA_lid_11_sf"/>
</dbReference>
<keyword evidence="10" id="KW-0505">Motor protein</keyword>
<dbReference type="PANTHER" id="PTHR22878:SF70">
    <property type="entry name" value="DYNEIN HEAVY CHAIN 2, AXONEMAL"/>
    <property type="match status" value="1"/>
</dbReference>
<evidence type="ECO:0000313" key="17">
    <source>
        <dbReference type="Proteomes" id="UP000814243"/>
    </source>
</evidence>
<evidence type="ECO:0000259" key="15">
    <source>
        <dbReference type="Pfam" id="PF18199"/>
    </source>
</evidence>
<dbReference type="EMBL" id="JACEFF010000177">
    <property type="protein sequence ID" value="KAH9642761.1"/>
    <property type="molecule type" value="Genomic_DNA"/>
</dbReference>
<evidence type="ECO:0000256" key="2">
    <source>
        <dbReference type="ARBA" id="ARBA00008887"/>
    </source>
</evidence>
<dbReference type="Gene3D" id="3.40.50.300">
    <property type="entry name" value="P-loop containing nucleotide triphosphate hydrolases"/>
    <property type="match status" value="1"/>
</dbReference>
<evidence type="ECO:0000313" key="16">
    <source>
        <dbReference type="EMBL" id="KAH9642761.1"/>
    </source>
</evidence>
<dbReference type="PANTHER" id="PTHR22878">
    <property type="entry name" value="DYNEIN HEAVY CHAIN 6, AXONEMAL-LIKE-RELATED"/>
    <property type="match status" value="1"/>
</dbReference>
<keyword evidence="6" id="KW-0067">ATP-binding</keyword>
<comment type="subcellular location">
    <subcellularLocation>
        <location evidence="1">Cytoplasm</location>
        <location evidence="1">Cytoskeleton</location>
        <location evidence="1">Cilium axoneme</location>
    </subcellularLocation>
</comment>
<dbReference type="FunFam" id="3.40.50.300:FF:000362">
    <property type="entry name" value="Dynein, axonemal, heavy chain 6"/>
    <property type="match status" value="1"/>
</dbReference>
<feature type="domain" description="Dynein heavy chain region D6 P-loop" evidence="13">
    <location>
        <begin position="245"/>
        <end position="359"/>
    </location>
</feature>
<accession>A0A922MT05</accession>
<comment type="caution">
    <text evidence="16">The sequence shown here is derived from an EMBL/GenBank/DDBJ whole genome shotgun (WGS) entry which is preliminary data.</text>
</comment>
<dbReference type="Gene3D" id="3.10.490.20">
    <property type="match status" value="1"/>
</dbReference>
<organism evidence="16 17">
    <name type="scientific">Spodoptera exigua</name>
    <name type="common">Beet armyworm</name>
    <name type="synonym">Noctua fulgens</name>
    <dbReference type="NCBI Taxonomy" id="7107"/>
    <lineage>
        <taxon>Eukaryota</taxon>
        <taxon>Metazoa</taxon>
        <taxon>Ecdysozoa</taxon>
        <taxon>Arthropoda</taxon>
        <taxon>Hexapoda</taxon>
        <taxon>Insecta</taxon>
        <taxon>Pterygota</taxon>
        <taxon>Neoptera</taxon>
        <taxon>Endopterygota</taxon>
        <taxon>Lepidoptera</taxon>
        <taxon>Glossata</taxon>
        <taxon>Ditrysia</taxon>
        <taxon>Noctuoidea</taxon>
        <taxon>Noctuidae</taxon>
        <taxon>Amphipyrinae</taxon>
        <taxon>Spodoptera</taxon>
    </lineage>
</organism>
<dbReference type="Gene3D" id="1.20.1270.280">
    <property type="match status" value="1"/>
</dbReference>
<keyword evidence="12" id="KW-0966">Cell projection</keyword>
<keyword evidence="11" id="KW-0206">Cytoskeleton</keyword>
<dbReference type="GO" id="GO:0051959">
    <property type="term" value="F:dynein light intermediate chain binding"/>
    <property type="evidence" value="ECO:0007669"/>
    <property type="project" value="InterPro"/>
</dbReference>
<dbReference type="AlphaFoldDB" id="A0A922MT05"/>
<dbReference type="InterPro" id="IPR027417">
    <property type="entry name" value="P-loop_NTPase"/>
</dbReference>
<evidence type="ECO:0000259" key="14">
    <source>
        <dbReference type="Pfam" id="PF18198"/>
    </source>
</evidence>
<keyword evidence="7" id="KW-0243">Dynein</keyword>
<evidence type="ECO:0000256" key="1">
    <source>
        <dbReference type="ARBA" id="ARBA00004430"/>
    </source>
</evidence>
<evidence type="ECO:0000256" key="3">
    <source>
        <dbReference type="ARBA" id="ARBA00022490"/>
    </source>
</evidence>
<keyword evidence="5" id="KW-0547">Nucleotide-binding</keyword>
<keyword evidence="8" id="KW-0175">Coiled coil</keyword>
<dbReference type="InterPro" id="IPR026983">
    <property type="entry name" value="DHC"/>
</dbReference>
<evidence type="ECO:0000256" key="7">
    <source>
        <dbReference type="ARBA" id="ARBA00023017"/>
    </source>
</evidence>
<dbReference type="Pfam" id="PF18199">
    <property type="entry name" value="Dynein_C"/>
    <property type="match status" value="1"/>
</dbReference>
<dbReference type="Pfam" id="PF18198">
    <property type="entry name" value="AAA_lid_11"/>
    <property type="match status" value="1"/>
</dbReference>
<evidence type="ECO:0000256" key="5">
    <source>
        <dbReference type="ARBA" id="ARBA00022741"/>
    </source>
</evidence>